<feature type="non-terminal residue" evidence="2">
    <location>
        <position position="51"/>
    </location>
</feature>
<dbReference type="Gene3D" id="3.90.1010.10">
    <property type="match status" value="1"/>
</dbReference>
<accession>A0A382V6I7</accession>
<dbReference type="Pfam" id="PF02657">
    <property type="entry name" value="SufE"/>
    <property type="match status" value="1"/>
</dbReference>
<evidence type="ECO:0000313" key="2">
    <source>
        <dbReference type="EMBL" id="SVD42103.1"/>
    </source>
</evidence>
<feature type="domain" description="Fe-S metabolism associated" evidence="1">
    <location>
        <begin position="2"/>
        <end position="47"/>
    </location>
</feature>
<dbReference type="InterPro" id="IPR003808">
    <property type="entry name" value="Fe-S_metab-assoc_dom"/>
</dbReference>
<dbReference type="AlphaFoldDB" id="A0A382V6I7"/>
<reference evidence="2" key="1">
    <citation type="submission" date="2018-05" db="EMBL/GenBank/DDBJ databases">
        <authorList>
            <person name="Lanie J.A."/>
            <person name="Ng W.-L."/>
            <person name="Kazmierczak K.M."/>
            <person name="Andrzejewski T.M."/>
            <person name="Davidsen T.M."/>
            <person name="Wayne K.J."/>
            <person name="Tettelin H."/>
            <person name="Glass J.I."/>
            <person name="Rusch D."/>
            <person name="Podicherti R."/>
            <person name="Tsui H.-C.T."/>
            <person name="Winkler M.E."/>
        </authorList>
    </citation>
    <scope>NUCLEOTIDE SEQUENCE</scope>
</reference>
<protein>
    <recommendedName>
        <fullName evidence="1">Fe-S metabolism associated domain-containing protein</fullName>
    </recommendedName>
</protein>
<sequence length="51" mass="5823">MFLMFSDPLDMISQLIDIGKRAHNLDNEEKIDENIINGCTSKAWLIISKLS</sequence>
<evidence type="ECO:0000259" key="1">
    <source>
        <dbReference type="Pfam" id="PF02657"/>
    </source>
</evidence>
<name>A0A382V6I7_9ZZZZ</name>
<organism evidence="2">
    <name type="scientific">marine metagenome</name>
    <dbReference type="NCBI Taxonomy" id="408172"/>
    <lineage>
        <taxon>unclassified sequences</taxon>
        <taxon>metagenomes</taxon>
        <taxon>ecological metagenomes</taxon>
    </lineage>
</organism>
<gene>
    <name evidence="2" type="ORF">METZ01_LOCUS394957</name>
</gene>
<proteinExistence type="predicted"/>
<dbReference type="EMBL" id="UINC01149556">
    <property type="protein sequence ID" value="SVD42103.1"/>
    <property type="molecule type" value="Genomic_DNA"/>
</dbReference>
<dbReference type="SUPFAM" id="SSF82649">
    <property type="entry name" value="SufE/NifU"/>
    <property type="match status" value="1"/>
</dbReference>